<evidence type="ECO:0008006" key="4">
    <source>
        <dbReference type="Google" id="ProtNLM"/>
    </source>
</evidence>
<feature type="transmembrane region" description="Helical" evidence="1">
    <location>
        <begin position="33"/>
        <end position="55"/>
    </location>
</feature>
<reference evidence="2" key="1">
    <citation type="submission" date="2022-01" db="EMBL/GenBank/DDBJ databases">
        <authorList>
            <person name="King R."/>
        </authorList>
    </citation>
    <scope>NUCLEOTIDE SEQUENCE</scope>
</reference>
<gene>
    <name evidence="2" type="ORF">PHAECO_LOCUS4750</name>
</gene>
<dbReference type="Gene3D" id="1.20.1070.10">
    <property type="entry name" value="Rhodopsin 7-helix transmembrane proteins"/>
    <property type="match status" value="1"/>
</dbReference>
<keyword evidence="1" id="KW-0472">Membrane</keyword>
<feature type="transmembrane region" description="Helical" evidence="1">
    <location>
        <begin position="67"/>
        <end position="92"/>
    </location>
</feature>
<evidence type="ECO:0000313" key="3">
    <source>
        <dbReference type="Proteomes" id="UP001153737"/>
    </source>
</evidence>
<dbReference type="EMBL" id="OU896721">
    <property type="protein sequence ID" value="CAG9817543.1"/>
    <property type="molecule type" value="Genomic_DNA"/>
</dbReference>
<reference evidence="2" key="2">
    <citation type="submission" date="2022-10" db="EMBL/GenBank/DDBJ databases">
        <authorList>
            <consortium name="ENA_rothamsted_submissions"/>
            <consortium name="culmorum"/>
            <person name="King R."/>
        </authorList>
    </citation>
    <scope>NUCLEOTIDE SEQUENCE</scope>
</reference>
<feature type="transmembrane region" description="Helical" evidence="1">
    <location>
        <begin position="177"/>
        <end position="196"/>
    </location>
</feature>
<dbReference type="AlphaFoldDB" id="A0A9N9SCE0"/>
<proteinExistence type="predicted"/>
<accession>A0A9N9SCE0</accession>
<evidence type="ECO:0000256" key="1">
    <source>
        <dbReference type="SAM" id="Phobius"/>
    </source>
</evidence>
<sequence>MTETSAWENDPHVQKPNETGRSALEYLSLTTDYLSFLVICPAAVLADVLIICVVLKYKRLKTRTNMYLLNFAIFHILYIVSTPLFHVVLDVFYEGVLDVHWFCMWTRLENSAMALAITCIAGFGLDVYLEARQPSWFPRYDQRINYVFAFLYFFHTLFYIISSSICFNHGFNSNFSTYFLTTEYLLTAILLLYLGIKNKSGRMVASKDWVLSTSLTIVICWLPLFVCYNLIDAFHSVRDVEIVLWYLAFLPEYLAYSCSMITVWRLWKSNQQFKVAFRKFFRRNVPSAEYEELFVSENTITK</sequence>
<keyword evidence="1" id="KW-1133">Transmembrane helix</keyword>
<keyword evidence="3" id="KW-1185">Reference proteome</keyword>
<organism evidence="2 3">
    <name type="scientific">Phaedon cochleariae</name>
    <name type="common">Mustard beetle</name>
    <dbReference type="NCBI Taxonomy" id="80249"/>
    <lineage>
        <taxon>Eukaryota</taxon>
        <taxon>Metazoa</taxon>
        <taxon>Ecdysozoa</taxon>
        <taxon>Arthropoda</taxon>
        <taxon>Hexapoda</taxon>
        <taxon>Insecta</taxon>
        <taxon>Pterygota</taxon>
        <taxon>Neoptera</taxon>
        <taxon>Endopterygota</taxon>
        <taxon>Coleoptera</taxon>
        <taxon>Polyphaga</taxon>
        <taxon>Cucujiformia</taxon>
        <taxon>Chrysomeloidea</taxon>
        <taxon>Chrysomelidae</taxon>
        <taxon>Chrysomelinae</taxon>
        <taxon>Chrysomelini</taxon>
        <taxon>Phaedon</taxon>
    </lineage>
</organism>
<feature type="transmembrane region" description="Helical" evidence="1">
    <location>
        <begin position="150"/>
        <end position="171"/>
    </location>
</feature>
<feature type="transmembrane region" description="Helical" evidence="1">
    <location>
        <begin position="243"/>
        <end position="264"/>
    </location>
</feature>
<feature type="transmembrane region" description="Helical" evidence="1">
    <location>
        <begin position="112"/>
        <end position="129"/>
    </location>
</feature>
<dbReference type="OrthoDB" id="6738019at2759"/>
<name>A0A9N9SCE0_PHACE</name>
<protein>
    <recommendedName>
        <fullName evidence="4">G protein-coupled receptor</fullName>
    </recommendedName>
</protein>
<feature type="transmembrane region" description="Helical" evidence="1">
    <location>
        <begin position="208"/>
        <end position="231"/>
    </location>
</feature>
<keyword evidence="1" id="KW-0812">Transmembrane</keyword>
<dbReference type="Proteomes" id="UP001153737">
    <property type="component" value="Chromosome 15"/>
</dbReference>
<evidence type="ECO:0000313" key="2">
    <source>
        <dbReference type="EMBL" id="CAG9817543.1"/>
    </source>
</evidence>
<dbReference type="SUPFAM" id="SSF81321">
    <property type="entry name" value="Family A G protein-coupled receptor-like"/>
    <property type="match status" value="1"/>
</dbReference>